<dbReference type="PROSITE" id="PS51257">
    <property type="entry name" value="PROKAR_LIPOPROTEIN"/>
    <property type="match status" value="1"/>
</dbReference>
<evidence type="ECO:0000313" key="2">
    <source>
        <dbReference type="EMBL" id="TMR39386.1"/>
    </source>
</evidence>
<accession>A0A5S4H2Q1</accession>
<gene>
    <name evidence="2" type="ORF">ETD85_01685</name>
</gene>
<name>A0A5S4H2Q1_9ACTN</name>
<dbReference type="OrthoDB" id="3531522at2"/>
<dbReference type="EMBL" id="VCKX01000003">
    <property type="protein sequence ID" value="TMR39386.1"/>
    <property type="molecule type" value="Genomic_DNA"/>
</dbReference>
<proteinExistence type="predicted"/>
<dbReference type="AlphaFoldDB" id="A0A5S4H2Q1"/>
<protein>
    <recommendedName>
        <fullName evidence="4">Lipoprotein</fullName>
    </recommendedName>
</protein>
<evidence type="ECO:0000256" key="1">
    <source>
        <dbReference type="SAM" id="SignalP"/>
    </source>
</evidence>
<dbReference type="RefSeq" id="WP_138687774.1">
    <property type="nucleotide sequence ID" value="NZ_JBHSAZ010000068.1"/>
</dbReference>
<reference evidence="2 3" key="1">
    <citation type="submission" date="2019-05" db="EMBL/GenBank/DDBJ databases">
        <title>Draft genome sequence of Nonomuraea zeae DSM 100528.</title>
        <authorList>
            <person name="Saricaoglu S."/>
            <person name="Isik K."/>
        </authorList>
    </citation>
    <scope>NUCLEOTIDE SEQUENCE [LARGE SCALE GENOMIC DNA]</scope>
    <source>
        <strain evidence="2 3">DSM 100528</strain>
    </source>
</reference>
<evidence type="ECO:0000313" key="3">
    <source>
        <dbReference type="Proteomes" id="UP000306628"/>
    </source>
</evidence>
<feature type="signal peptide" evidence="1">
    <location>
        <begin position="1"/>
        <end position="18"/>
    </location>
</feature>
<comment type="caution">
    <text evidence="2">The sequence shown here is derived from an EMBL/GenBank/DDBJ whole genome shotgun (WGS) entry which is preliminary data.</text>
</comment>
<keyword evidence="3" id="KW-1185">Reference proteome</keyword>
<sequence>MNSLTRTCAVFTAGIALAASMTGCGTICETQAKQEIDELKQIVQDLLPRTIAETAMEEDDCDSGSGGSLAFKVSHTMTSEQIFEKFLAQGWNRIDDPQDGCFRCVDGLDGVSTERDGQEVYLKISNSEDGSMDILAAFA</sequence>
<evidence type="ECO:0008006" key="4">
    <source>
        <dbReference type="Google" id="ProtNLM"/>
    </source>
</evidence>
<keyword evidence="1" id="KW-0732">Signal</keyword>
<dbReference type="Proteomes" id="UP000306628">
    <property type="component" value="Unassembled WGS sequence"/>
</dbReference>
<feature type="chain" id="PRO_5024308267" description="Lipoprotein" evidence="1">
    <location>
        <begin position="19"/>
        <end position="139"/>
    </location>
</feature>
<organism evidence="2 3">
    <name type="scientific">Nonomuraea zeae</name>
    <dbReference type="NCBI Taxonomy" id="1642303"/>
    <lineage>
        <taxon>Bacteria</taxon>
        <taxon>Bacillati</taxon>
        <taxon>Actinomycetota</taxon>
        <taxon>Actinomycetes</taxon>
        <taxon>Streptosporangiales</taxon>
        <taxon>Streptosporangiaceae</taxon>
        <taxon>Nonomuraea</taxon>
    </lineage>
</organism>